<dbReference type="RefSeq" id="WP_013659763.1">
    <property type="nucleotide sequence ID" value="NC_015276.1"/>
</dbReference>
<comment type="function">
    <text evidence="4">Part of the outer membrane protein assembly complex, which is involved in assembly and insertion of beta-barrel proteins into the outer membrane.</text>
</comment>
<dbReference type="Proteomes" id="UP000001062">
    <property type="component" value="Chromosome"/>
</dbReference>
<proteinExistence type="inferred from homology"/>
<feature type="signal peptide" evidence="4">
    <location>
        <begin position="1"/>
        <end position="21"/>
    </location>
</feature>
<keyword evidence="3 4" id="KW-0998">Cell outer membrane</keyword>
<comment type="subunit">
    <text evidence="4">Part of the Bam complex.</text>
</comment>
<dbReference type="EMBL" id="CP002583">
    <property type="protein sequence ID" value="ADZ89858.1"/>
    <property type="molecule type" value="Genomic_DNA"/>
</dbReference>
<dbReference type="GO" id="GO:0030674">
    <property type="term" value="F:protein-macromolecule adaptor activity"/>
    <property type="evidence" value="ECO:0007669"/>
    <property type="project" value="TreeGrafter"/>
</dbReference>
<evidence type="ECO:0000259" key="5">
    <source>
        <dbReference type="Pfam" id="PF04355"/>
    </source>
</evidence>
<dbReference type="OrthoDB" id="9808250at2"/>
<dbReference type="PANTHER" id="PTHR37482:SF1">
    <property type="entry name" value="OUTER MEMBRANE PROTEIN ASSEMBLY FACTOR BAME"/>
    <property type="match status" value="1"/>
</dbReference>
<dbReference type="HAMAP" id="MF_00925">
    <property type="entry name" value="OM_assembly_BamE"/>
    <property type="match status" value="1"/>
</dbReference>
<reference evidence="6 7" key="1">
    <citation type="journal article" date="2012" name="Stand. Genomic Sci.">
        <title>Complete genome sequence of the melanogenic marine bacterium Marinomonas mediterranea type strain (MMB-1(T)).</title>
        <authorList>
            <person name="Lucas-Elio P."/>
            <person name="Goodwin L."/>
            <person name="Woyke T."/>
            <person name="Pitluck S."/>
            <person name="Nolan M."/>
            <person name="Kyrpides N.C."/>
            <person name="Detter J.C."/>
            <person name="Copeland A."/>
            <person name="Teshima H."/>
            <person name="Bruce D."/>
            <person name="Detter C."/>
            <person name="Tapia R."/>
            <person name="Han S."/>
            <person name="Land M.L."/>
            <person name="Ivanova N."/>
            <person name="Mikhailova N."/>
            <person name="Johnston A.W."/>
            <person name="Sanchez-Amat A."/>
        </authorList>
    </citation>
    <scope>NUCLEOTIDE SEQUENCE [LARGE SCALE GENOMIC DNA]</scope>
    <source>
        <strain evidence="7">ATCC 700492 / JCM 21426 / NBRC 103028 / MMB-1</strain>
    </source>
</reference>
<evidence type="ECO:0000313" key="6">
    <source>
        <dbReference type="EMBL" id="ADZ89858.1"/>
    </source>
</evidence>
<dbReference type="Gene3D" id="3.30.1450.10">
    <property type="match status" value="1"/>
</dbReference>
<keyword evidence="2 4" id="KW-0472">Membrane</keyword>
<comment type="similarity">
    <text evidence="4">Belongs to the BamE family.</text>
</comment>
<protein>
    <recommendedName>
        <fullName evidence="4">Outer membrane protein assembly factor BamE</fullName>
    </recommendedName>
</protein>
<comment type="subcellular location">
    <subcellularLocation>
        <location evidence="4">Cell outer membrane</location>
    </subcellularLocation>
</comment>
<feature type="domain" description="Outer membrane protein assembly factor BamE" evidence="5">
    <location>
        <begin position="31"/>
        <end position="99"/>
    </location>
</feature>
<accession>F2K0E3</accession>
<dbReference type="KEGG" id="mme:Marme_0564"/>
<dbReference type="STRING" id="717774.Marme_0564"/>
<dbReference type="PATRIC" id="fig|717774.3.peg.578"/>
<dbReference type="InterPro" id="IPR007450">
    <property type="entry name" value="BamE_dom"/>
</dbReference>
<feature type="chain" id="PRO_5009011565" description="Outer membrane protein assembly factor BamE" evidence="4">
    <location>
        <begin position="22"/>
        <end position="105"/>
    </location>
</feature>
<dbReference type="GO" id="GO:0043165">
    <property type="term" value="P:Gram-negative-bacterium-type cell outer membrane assembly"/>
    <property type="evidence" value="ECO:0007669"/>
    <property type="project" value="UniProtKB-UniRule"/>
</dbReference>
<gene>
    <name evidence="4" type="primary">bamE</name>
    <name evidence="6" type="ordered locus">Marme_0564</name>
</gene>
<evidence type="ECO:0000256" key="3">
    <source>
        <dbReference type="ARBA" id="ARBA00023237"/>
    </source>
</evidence>
<evidence type="ECO:0000256" key="2">
    <source>
        <dbReference type="ARBA" id="ARBA00023136"/>
    </source>
</evidence>
<organism evidence="6 7">
    <name type="scientific">Marinomonas mediterranea (strain ATCC 700492 / JCM 21426 / NBRC 103028 / MMB-1)</name>
    <dbReference type="NCBI Taxonomy" id="717774"/>
    <lineage>
        <taxon>Bacteria</taxon>
        <taxon>Pseudomonadati</taxon>
        <taxon>Pseudomonadota</taxon>
        <taxon>Gammaproteobacteria</taxon>
        <taxon>Oceanospirillales</taxon>
        <taxon>Oceanospirillaceae</taxon>
        <taxon>Marinomonas</taxon>
    </lineage>
</organism>
<dbReference type="GO" id="GO:0051205">
    <property type="term" value="P:protein insertion into membrane"/>
    <property type="evidence" value="ECO:0007669"/>
    <property type="project" value="UniProtKB-UniRule"/>
</dbReference>
<keyword evidence="1 4" id="KW-0732">Signal</keyword>
<dbReference type="HOGENOM" id="CLU_083835_3_2_6"/>
<dbReference type="eggNOG" id="COG2913">
    <property type="taxonomic scope" value="Bacteria"/>
</dbReference>
<dbReference type="AlphaFoldDB" id="F2K0E3"/>
<dbReference type="GO" id="GO:1990063">
    <property type="term" value="C:Bam protein complex"/>
    <property type="evidence" value="ECO:0007669"/>
    <property type="project" value="TreeGrafter"/>
</dbReference>
<dbReference type="PANTHER" id="PTHR37482">
    <property type="entry name" value="OUTER MEMBRANE PROTEIN ASSEMBLY FACTOR BAME"/>
    <property type="match status" value="1"/>
</dbReference>
<dbReference type="InterPro" id="IPR037873">
    <property type="entry name" value="BamE-like"/>
</dbReference>
<evidence type="ECO:0000313" key="7">
    <source>
        <dbReference type="Proteomes" id="UP000001062"/>
    </source>
</evidence>
<keyword evidence="7" id="KW-1185">Reference proteome</keyword>
<name>F2K0E3_MARM1</name>
<dbReference type="Pfam" id="PF04355">
    <property type="entry name" value="BamE"/>
    <property type="match status" value="1"/>
</dbReference>
<dbReference type="InterPro" id="IPR026592">
    <property type="entry name" value="BamE"/>
</dbReference>
<evidence type="ECO:0000256" key="4">
    <source>
        <dbReference type="HAMAP-Rule" id="MF_00925"/>
    </source>
</evidence>
<sequence length="105" mass="11845" precursor="true">MKKTLLLVAALFTLNACSLLPEPYKVPVTQGNIIKQEQVEQLALGMTERQVIYVLGTPMVRDTFAPNEWHYLFKSKYATSADKTSPIEQLTLTFKDGVLINIDQD</sequence>
<evidence type="ECO:0000256" key="1">
    <source>
        <dbReference type="ARBA" id="ARBA00022729"/>
    </source>
</evidence>